<dbReference type="CDD" id="cd00081">
    <property type="entry name" value="Hint"/>
    <property type="match status" value="1"/>
</dbReference>
<dbReference type="Gene3D" id="2.170.16.10">
    <property type="entry name" value="Hedgehog/Intein (Hint) domain"/>
    <property type="match status" value="1"/>
</dbReference>
<dbReference type="RefSeq" id="WP_014751014.1">
    <property type="nucleotide sequence ID" value="NC_017964.1"/>
</dbReference>
<dbReference type="SUPFAM" id="SSF51294">
    <property type="entry name" value="Hedgehog/intein (Hint) domain"/>
    <property type="match status" value="1"/>
</dbReference>
<dbReference type="InterPro" id="IPR028992">
    <property type="entry name" value="Hedgehog/Intein_dom"/>
</dbReference>
<protein>
    <recommendedName>
        <fullName evidence="1">Hedgehog/Intein (Hint) domain-containing protein</fullName>
    </recommendedName>
</protein>
<name>I3UD35_ADVKW</name>
<dbReference type="InterPro" id="IPR036844">
    <property type="entry name" value="Hint_dom_sf"/>
</dbReference>
<reference evidence="3" key="2">
    <citation type="journal article" date="2013" name="PLoS ONE">
        <title>Genome implosion elicits host-confinement in Alcaligenaceae: evidence from the comparative genomics of Tetrathiobacter kashmirensis, a pathogen in the making.</title>
        <authorList>
            <person name="Ghosh W."/>
            <person name="Alam M."/>
            <person name="Roy C."/>
            <person name="Pyne P."/>
            <person name="George A."/>
            <person name="Chakraborty R."/>
            <person name="Majumder S."/>
            <person name="Agarwal A."/>
            <person name="Chakraborty S."/>
            <person name="Majumdar S."/>
            <person name="Gupta S.K."/>
        </authorList>
    </citation>
    <scope>NUCLEOTIDE SEQUENCE [LARGE SCALE GENOMIC DNA]</scope>
    <source>
        <strain evidence="3">WT001</strain>
    </source>
</reference>
<evidence type="ECO:0000259" key="1">
    <source>
        <dbReference type="Pfam" id="PF13403"/>
    </source>
</evidence>
<dbReference type="OrthoDB" id="8671331at2"/>
<dbReference type="HOGENOM" id="CLU_076822_0_0_4"/>
<dbReference type="Proteomes" id="UP000005267">
    <property type="component" value="Chromosome"/>
</dbReference>
<dbReference type="KEGG" id="aka:TKWG_14225"/>
<feature type="domain" description="Hedgehog/Intein (Hint)" evidence="1">
    <location>
        <begin position="117"/>
        <end position="255"/>
    </location>
</feature>
<evidence type="ECO:0000313" key="3">
    <source>
        <dbReference type="Proteomes" id="UP000005267"/>
    </source>
</evidence>
<keyword evidence="3" id="KW-1185">Reference proteome</keyword>
<dbReference type="EMBL" id="CP003555">
    <property type="protein sequence ID" value="AFK62923.1"/>
    <property type="molecule type" value="Genomic_DNA"/>
</dbReference>
<evidence type="ECO:0000313" key="2">
    <source>
        <dbReference type="EMBL" id="AFK62923.1"/>
    </source>
</evidence>
<dbReference type="Pfam" id="PF13403">
    <property type="entry name" value="Hint_2"/>
    <property type="match status" value="1"/>
</dbReference>
<sequence>MATYTTGYWYFLTPQDPELKTFSVDPAASGEVQPFIARESVNDGVLKVGETIEIEYVGDDPGGPPASYKIEGFFGDGYVLNQSFGYALYSNTRDIKGPITLETEETGYPGLPIVPPVCFTKGTLIETAEGHTPIENLKAGDMVVGSKGLGRVKWVGWRNFTLSSFRASVAMHKQSAPVRIKRGALDEGIPHADLIVSPWHHIFIDGVLVRANNLINGQTIVQDLNVKHVEYFHVELDQFDVIRTHGVFSESWADGGNRSFFENVEITSLRPEETQRKMAERPGFAVLRDRNEINAIKIRMLLRANSLIAEEKAA</sequence>
<gene>
    <name evidence="2" type="ordered locus">TKWG_14225</name>
</gene>
<dbReference type="STRING" id="1036672.TKWG_14225"/>
<proteinExistence type="predicted"/>
<reference evidence="2 3" key="1">
    <citation type="journal article" date="2011" name="J. Bacteriol.">
        <title>Whole-genome shotgun sequencing of the sulfur-oxidizing chemoautotroph Tetrathiobacter kashmirensis.</title>
        <authorList>
            <person name="Ghosh W."/>
            <person name="George A."/>
            <person name="Agarwal A."/>
            <person name="Raj P."/>
            <person name="Alam M."/>
            <person name="Pyne P."/>
            <person name="Das Gupta S.K."/>
        </authorList>
    </citation>
    <scope>NUCLEOTIDE SEQUENCE [LARGE SCALE GENOMIC DNA]</scope>
    <source>
        <strain evidence="2 3">WT001</strain>
    </source>
</reference>
<accession>I3UD35</accession>
<organism evidence="2 3">
    <name type="scientific">Advenella kashmirensis (strain DSM 17095 / LMG 22695 / WT001)</name>
    <name type="common">Tetrathiobacter kashmirensis</name>
    <dbReference type="NCBI Taxonomy" id="1036672"/>
    <lineage>
        <taxon>Bacteria</taxon>
        <taxon>Pseudomonadati</taxon>
        <taxon>Pseudomonadota</taxon>
        <taxon>Betaproteobacteria</taxon>
        <taxon>Burkholderiales</taxon>
        <taxon>Alcaligenaceae</taxon>
    </lineage>
</organism>
<dbReference type="AlphaFoldDB" id="I3UD35"/>